<protein>
    <submittedName>
        <fullName evidence="1">Uncharacterized protein</fullName>
    </submittedName>
</protein>
<keyword evidence="2" id="KW-1185">Reference proteome</keyword>
<evidence type="ECO:0000313" key="2">
    <source>
        <dbReference type="Proteomes" id="UP000019804"/>
    </source>
</evidence>
<dbReference type="HOGENOM" id="CLU_2190104_0_0_1"/>
<dbReference type="EMBL" id="KK088415">
    <property type="protein sequence ID" value="EYE97502.1"/>
    <property type="molecule type" value="Genomic_DNA"/>
</dbReference>
<dbReference type="OrthoDB" id="1669814at2759"/>
<evidence type="ECO:0000313" key="1">
    <source>
        <dbReference type="EMBL" id="EYE97502.1"/>
    </source>
</evidence>
<dbReference type="Pfam" id="PF13561">
    <property type="entry name" value="adh_short_C2"/>
    <property type="match status" value="1"/>
</dbReference>
<accession>A0A017SKP6</accession>
<dbReference type="AlphaFoldDB" id="A0A017SKP6"/>
<sequence length="109" mass="11806">MLIFGVHSTQPAPASHTCSLAPQFYDLSIYGLQGFARYSVYYMTEFGIIEPTKSLTAELGPMGIWVNAVAPGPTDTPTFARNVKGDERKGDVKRIALGQLGRTEVANVV</sequence>
<dbReference type="GeneID" id="63702631"/>
<dbReference type="PRINTS" id="PR00081">
    <property type="entry name" value="GDHRDH"/>
</dbReference>
<organism evidence="1 2">
    <name type="scientific">Aspergillus ruber (strain CBS 135680)</name>
    <dbReference type="NCBI Taxonomy" id="1388766"/>
    <lineage>
        <taxon>Eukaryota</taxon>
        <taxon>Fungi</taxon>
        <taxon>Dikarya</taxon>
        <taxon>Ascomycota</taxon>
        <taxon>Pezizomycotina</taxon>
        <taxon>Eurotiomycetes</taxon>
        <taxon>Eurotiomycetidae</taxon>
        <taxon>Eurotiales</taxon>
        <taxon>Aspergillaceae</taxon>
        <taxon>Aspergillus</taxon>
        <taxon>Aspergillus subgen. Aspergillus</taxon>
    </lineage>
</organism>
<feature type="non-terminal residue" evidence="1">
    <location>
        <position position="109"/>
    </location>
</feature>
<dbReference type="RefSeq" id="XP_040641190.1">
    <property type="nucleotide sequence ID" value="XM_040787507.1"/>
</dbReference>
<dbReference type="SUPFAM" id="SSF51735">
    <property type="entry name" value="NAD(P)-binding Rossmann-fold domains"/>
    <property type="match status" value="1"/>
</dbReference>
<proteinExistence type="predicted"/>
<dbReference type="InterPro" id="IPR036291">
    <property type="entry name" value="NAD(P)-bd_dom_sf"/>
</dbReference>
<dbReference type="Proteomes" id="UP000019804">
    <property type="component" value="Unassembled WGS sequence"/>
</dbReference>
<dbReference type="Gene3D" id="3.40.50.720">
    <property type="entry name" value="NAD(P)-binding Rossmann-like Domain"/>
    <property type="match status" value="1"/>
</dbReference>
<dbReference type="STRING" id="1388766.A0A017SKP6"/>
<dbReference type="CDD" id="cd05233">
    <property type="entry name" value="SDR_c"/>
    <property type="match status" value="1"/>
</dbReference>
<name>A0A017SKP6_ASPRC</name>
<reference evidence="2" key="1">
    <citation type="journal article" date="2014" name="Nat. Commun.">
        <title>Genomic adaptations of the halophilic Dead Sea filamentous fungus Eurotium rubrum.</title>
        <authorList>
            <person name="Kis-Papo T."/>
            <person name="Weig A.R."/>
            <person name="Riley R."/>
            <person name="Persoh D."/>
            <person name="Salamov A."/>
            <person name="Sun H."/>
            <person name="Lipzen A."/>
            <person name="Wasser S.P."/>
            <person name="Rambold G."/>
            <person name="Grigoriev I.V."/>
            <person name="Nevo E."/>
        </authorList>
    </citation>
    <scope>NUCLEOTIDE SEQUENCE [LARGE SCALE GENOMIC DNA]</scope>
    <source>
        <strain evidence="2">CBS 135680</strain>
    </source>
</reference>
<dbReference type="InterPro" id="IPR002347">
    <property type="entry name" value="SDR_fam"/>
</dbReference>
<gene>
    <name evidence="1" type="ORF">EURHEDRAFT_549682</name>
</gene>